<feature type="repeat" description="ARM" evidence="8">
    <location>
        <begin position="802"/>
        <end position="843"/>
    </location>
</feature>
<dbReference type="InterPro" id="IPR016024">
    <property type="entry name" value="ARM-type_fold"/>
</dbReference>
<dbReference type="GO" id="GO:0016567">
    <property type="term" value="P:protein ubiquitination"/>
    <property type="evidence" value="ECO:0007669"/>
    <property type="project" value="UniProtKB-ARBA"/>
</dbReference>
<name>A0ABD1WE81_9LAMI</name>
<evidence type="ECO:0000256" key="2">
    <source>
        <dbReference type="ARBA" id="ARBA00003861"/>
    </source>
</evidence>
<evidence type="ECO:0000313" key="11">
    <source>
        <dbReference type="EMBL" id="KAL2547984.1"/>
    </source>
</evidence>
<evidence type="ECO:0000256" key="1">
    <source>
        <dbReference type="ARBA" id="ARBA00000900"/>
    </source>
</evidence>
<feature type="compositionally biased region" description="Polar residues" evidence="9">
    <location>
        <begin position="510"/>
        <end position="522"/>
    </location>
</feature>
<keyword evidence="5" id="KW-0808">Transferase</keyword>
<dbReference type="Proteomes" id="UP001604277">
    <property type="component" value="Unassembled WGS sequence"/>
</dbReference>
<dbReference type="SUPFAM" id="SSF48371">
    <property type="entry name" value="ARM repeat"/>
    <property type="match status" value="1"/>
</dbReference>
<sequence length="922" mass="101034">MEAKVLLFVQLQRRDSNASAILVEPPHHVWQRKDDKEKRLQSWRIFRIVLVKKFSYKEDPNPDKHRKFSNLSGFLKDQQYDVNCEESNLQSQANQVMEISLLKSLLNSISCFFQLSSCENIECEPARRYHQKVEDILKLLKEILDVIIDAEIASNEMLQKPFAGLCQSVDEVKEMIEIWQPLMSKIYFVLQVESLMTKIQLSGLEILELLKSSNQSLPAELSAAILENCIQKIKHLGNEQTTATITKAIKDHVEGPGASSETLAKVADRLSLNSNKELLIEAVALEKLKENAEQAEKSGEVEYIDEMIALVTHMHDLLVIKKQSDTCNPVPIPADFCCPLSLELMTDPVIVSSGQTYERAFIRKWIDLGLNVCPKTRQPLSHNNLIPNYTVKALIANWCESNDVKLPDPIKSVSLNQPSPFLVHVESGGARRINHSTPPDPTRSLGSPINSSISSNGVRREGSSPSHLHSSSEDSLPGADVNGNELDIERMSLRSSDDRSDHSEERILNSGGQLSTSPSRNNVAGADEWSSQGHNRTNSASSMHSNSNISQGTPADGNQVSLLQGAAYVRNASEELKSEPQPASSLNAPQREPDFPSRLETRSRGPTIWRLSSERYLPRIVSSPAVESRTDLSEVEAQVTKLVEDLHNTSLDAQRTATSELRFLAKHNTDNRIVIANCGAISLLVNLLHSTDAEVQENAVTALLNLSINDNNKNAIANANAIEPLIHVLETGSPEAKSNSAATLFSLSVIEENKIKIGRSGAIKPLVDLLGNGTPRGKKDAATALFNLSIFHENKARIVQAGAVKFLIDLMDPAAGMVDKAVAVLSNLATILEGRTAIGQEGGIPVLVEVVELGSARGKENAAAALLHLCTNSNRFCSMVLQEGAVPPLVALSQSGTPRAREKAQQLLGYFRSQRHGNAGRG</sequence>
<dbReference type="InterPro" id="IPR003613">
    <property type="entry name" value="Ubox_domain"/>
</dbReference>
<comment type="catalytic activity">
    <reaction evidence="1">
        <text>S-ubiquitinyl-[E2 ubiquitin-conjugating enzyme]-L-cysteine + [acceptor protein]-L-lysine = [E2 ubiquitin-conjugating enzyme]-L-cysteine + N(6)-ubiquitinyl-[acceptor protein]-L-lysine.</text>
        <dbReference type="EC" id="2.3.2.27"/>
    </reaction>
</comment>
<dbReference type="Pfam" id="PF25598">
    <property type="entry name" value="ARM_PUB"/>
    <property type="match status" value="1"/>
</dbReference>
<dbReference type="SUPFAM" id="SSF57850">
    <property type="entry name" value="RING/U-box"/>
    <property type="match status" value="1"/>
</dbReference>
<keyword evidence="7" id="KW-0833">Ubl conjugation pathway</keyword>
<feature type="region of interest" description="Disordered" evidence="9">
    <location>
        <begin position="428"/>
        <end position="558"/>
    </location>
</feature>
<feature type="compositionally biased region" description="Low complexity" evidence="9">
    <location>
        <begin position="444"/>
        <end position="477"/>
    </location>
</feature>
<dbReference type="PANTHER" id="PTHR23315">
    <property type="entry name" value="U BOX DOMAIN-CONTAINING"/>
    <property type="match status" value="1"/>
</dbReference>
<dbReference type="SMART" id="SM00504">
    <property type="entry name" value="Ubox"/>
    <property type="match status" value="1"/>
</dbReference>
<comment type="caution">
    <text evidence="11">The sequence shown here is derived from an EMBL/GenBank/DDBJ whole genome shotgun (WGS) entry which is preliminary data.</text>
</comment>
<dbReference type="FunFam" id="3.30.40.10:FF:000218">
    <property type="entry name" value="RING-type E3 ubiquitin transferase"/>
    <property type="match status" value="1"/>
</dbReference>
<gene>
    <name evidence="11" type="ORF">Fot_09514</name>
</gene>
<dbReference type="EC" id="2.3.2.27" evidence="4"/>
<dbReference type="SMART" id="SM00185">
    <property type="entry name" value="ARM"/>
    <property type="match status" value="6"/>
</dbReference>
<keyword evidence="6" id="KW-0677">Repeat</keyword>
<accession>A0ABD1WE81</accession>
<evidence type="ECO:0000256" key="4">
    <source>
        <dbReference type="ARBA" id="ARBA00012483"/>
    </source>
</evidence>
<evidence type="ECO:0000256" key="7">
    <source>
        <dbReference type="ARBA" id="ARBA00022786"/>
    </source>
</evidence>
<dbReference type="Pfam" id="PF25240">
    <property type="entry name" value="PUB2_N"/>
    <property type="match status" value="1"/>
</dbReference>
<feature type="compositionally biased region" description="Basic and acidic residues" evidence="9">
    <location>
        <begin position="487"/>
        <end position="507"/>
    </location>
</feature>
<dbReference type="InterPro" id="IPR011989">
    <property type="entry name" value="ARM-like"/>
</dbReference>
<dbReference type="Gene3D" id="3.30.40.10">
    <property type="entry name" value="Zinc/RING finger domain, C3HC4 (zinc finger)"/>
    <property type="match status" value="1"/>
</dbReference>
<protein>
    <recommendedName>
        <fullName evidence="4">RING-type E3 ubiquitin transferase</fullName>
        <ecNumber evidence="4">2.3.2.27</ecNumber>
    </recommendedName>
</protein>
<feature type="compositionally biased region" description="Low complexity" evidence="9">
    <location>
        <begin position="538"/>
        <end position="550"/>
    </location>
</feature>
<evidence type="ECO:0000313" key="12">
    <source>
        <dbReference type="Proteomes" id="UP001604277"/>
    </source>
</evidence>
<dbReference type="PROSITE" id="PS50176">
    <property type="entry name" value="ARM_REPEAT"/>
    <property type="match status" value="3"/>
</dbReference>
<feature type="domain" description="U-box" evidence="10">
    <location>
        <begin position="331"/>
        <end position="405"/>
    </location>
</feature>
<dbReference type="InterPro" id="IPR013083">
    <property type="entry name" value="Znf_RING/FYVE/PHD"/>
</dbReference>
<dbReference type="GO" id="GO:0061630">
    <property type="term" value="F:ubiquitin protein ligase activity"/>
    <property type="evidence" value="ECO:0007669"/>
    <property type="project" value="UniProtKB-EC"/>
</dbReference>
<evidence type="ECO:0000256" key="5">
    <source>
        <dbReference type="ARBA" id="ARBA00022679"/>
    </source>
</evidence>
<feature type="compositionally biased region" description="Basic and acidic residues" evidence="9">
    <location>
        <begin position="591"/>
        <end position="601"/>
    </location>
</feature>
<feature type="repeat" description="ARM" evidence="8">
    <location>
        <begin position="679"/>
        <end position="721"/>
    </location>
</feature>
<feature type="region of interest" description="Disordered" evidence="9">
    <location>
        <begin position="572"/>
        <end position="601"/>
    </location>
</feature>
<dbReference type="FunFam" id="1.25.10.10:FF:000082">
    <property type="entry name" value="RING-type E3 ubiquitin transferase"/>
    <property type="match status" value="1"/>
</dbReference>
<dbReference type="EMBL" id="JBFOLJ010000003">
    <property type="protein sequence ID" value="KAL2547984.1"/>
    <property type="molecule type" value="Genomic_DNA"/>
</dbReference>
<reference evidence="12" key="1">
    <citation type="submission" date="2024-07" db="EMBL/GenBank/DDBJ databases">
        <title>Two chromosome-level genome assemblies of Korean endemic species Abeliophyllum distichum and Forsythia ovata (Oleaceae).</title>
        <authorList>
            <person name="Jang H."/>
        </authorList>
    </citation>
    <scope>NUCLEOTIDE SEQUENCE [LARGE SCALE GENOMIC DNA]</scope>
</reference>
<dbReference type="InterPro" id="IPR045210">
    <property type="entry name" value="RING-Ubox_PUB"/>
</dbReference>
<comment type="function">
    <text evidence="2">Functions as an E3 ubiquitin ligase.</text>
</comment>
<dbReference type="AlphaFoldDB" id="A0ABD1WE81"/>
<organism evidence="11 12">
    <name type="scientific">Forsythia ovata</name>
    <dbReference type="NCBI Taxonomy" id="205694"/>
    <lineage>
        <taxon>Eukaryota</taxon>
        <taxon>Viridiplantae</taxon>
        <taxon>Streptophyta</taxon>
        <taxon>Embryophyta</taxon>
        <taxon>Tracheophyta</taxon>
        <taxon>Spermatophyta</taxon>
        <taxon>Magnoliopsida</taxon>
        <taxon>eudicotyledons</taxon>
        <taxon>Gunneridae</taxon>
        <taxon>Pentapetalae</taxon>
        <taxon>asterids</taxon>
        <taxon>lamiids</taxon>
        <taxon>Lamiales</taxon>
        <taxon>Oleaceae</taxon>
        <taxon>Forsythieae</taxon>
        <taxon>Forsythia</taxon>
    </lineage>
</organism>
<dbReference type="Pfam" id="PF04564">
    <property type="entry name" value="U-box"/>
    <property type="match status" value="1"/>
</dbReference>
<evidence type="ECO:0000259" key="10">
    <source>
        <dbReference type="PROSITE" id="PS51698"/>
    </source>
</evidence>
<proteinExistence type="predicted"/>
<dbReference type="PANTHER" id="PTHR23315:SF7">
    <property type="entry name" value="U-BOX DOMAIN-CONTAINING PROTEIN 4"/>
    <property type="match status" value="1"/>
</dbReference>
<feature type="repeat" description="ARM" evidence="8">
    <location>
        <begin position="761"/>
        <end position="803"/>
    </location>
</feature>
<evidence type="ECO:0000256" key="9">
    <source>
        <dbReference type="SAM" id="MobiDB-lite"/>
    </source>
</evidence>
<evidence type="ECO:0000256" key="8">
    <source>
        <dbReference type="PROSITE-ProRule" id="PRU00259"/>
    </source>
</evidence>
<dbReference type="InterPro" id="IPR058678">
    <property type="entry name" value="ARM_PUB"/>
</dbReference>
<keyword evidence="12" id="KW-1185">Reference proteome</keyword>
<dbReference type="PROSITE" id="PS51698">
    <property type="entry name" value="U_BOX"/>
    <property type="match status" value="1"/>
</dbReference>
<evidence type="ECO:0000256" key="3">
    <source>
        <dbReference type="ARBA" id="ARBA00004906"/>
    </source>
</evidence>
<evidence type="ECO:0000256" key="6">
    <source>
        <dbReference type="ARBA" id="ARBA00022737"/>
    </source>
</evidence>
<dbReference type="Gene3D" id="1.25.10.10">
    <property type="entry name" value="Leucine-rich Repeat Variant"/>
    <property type="match status" value="1"/>
</dbReference>
<comment type="pathway">
    <text evidence="3">Protein modification; protein ubiquitination.</text>
</comment>
<dbReference type="InterPro" id="IPR000225">
    <property type="entry name" value="Armadillo"/>
</dbReference>
<dbReference type="CDD" id="cd16664">
    <property type="entry name" value="RING-Ubox_PUB"/>
    <property type="match status" value="1"/>
</dbReference>
<dbReference type="InterPro" id="IPR057314">
    <property type="entry name" value="PUB2-4-like_N"/>
</dbReference>